<organism evidence="1">
    <name type="scientific">marine sediment metagenome</name>
    <dbReference type="NCBI Taxonomy" id="412755"/>
    <lineage>
        <taxon>unclassified sequences</taxon>
        <taxon>metagenomes</taxon>
        <taxon>ecological metagenomes</taxon>
    </lineage>
</organism>
<name>A0A0F8ZDX3_9ZZZZ</name>
<feature type="non-terminal residue" evidence="1">
    <location>
        <position position="1"/>
    </location>
</feature>
<evidence type="ECO:0000313" key="1">
    <source>
        <dbReference type="EMBL" id="KKK64694.1"/>
    </source>
</evidence>
<dbReference type="AlphaFoldDB" id="A0A0F8ZDX3"/>
<accession>A0A0F8ZDX3</accession>
<protein>
    <submittedName>
        <fullName evidence="1">Uncharacterized protein</fullName>
    </submittedName>
</protein>
<dbReference type="EMBL" id="LAZR01060908">
    <property type="protein sequence ID" value="KKK64694.1"/>
    <property type="molecule type" value="Genomic_DNA"/>
</dbReference>
<reference evidence="1" key="1">
    <citation type="journal article" date="2015" name="Nature">
        <title>Complex archaea that bridge the gap between prokaryotes and eukaryotes.</title>
        <authorList>
            <person name="Spang A."/>
            <person name="Saw J.H."/>
            <person name="Jorgensen S.L."/>
            <person name="Zaremba-Niedzwiedzka K."/>
            <person name="Martijn J."/>
            <person name="Lind A.E."/>
            <person name="van Eijk R."/>
            <person name="Schleper C."/>
            <person name="Guy L."/>
            <person name="Ettema T.J."/>
        </authorList>
    </citation>
    <scope>NUCLEOTIDE SEQUENCE</scope>
</reference>
<comment type="caution">
    <text evidence="1">The sequence shown here is derived from an EMBL/GenBank/DDBJ whole genome shotgun (WGS) entry which is preliminary data.</text>
</comment>
<proteinExistence type="predicted"/>
<sequence length="87" mass="10493">TYNGIFSFKDFYQFCYDWLTEELGMQITEDKYSEKLAGDSKNIQVKWICEKKITDYFRFDAKVSFNVNSLKKIEKEAHWVIDKNDKK</sequence>
<gene>
    <name evidence="1" type="ORF">LCGC14_2981610</name>
</gene>